<organism evidence="2 3">
    <name type="scientific">Kitasatospora griseola</name>
    <name type="common">Streptomyces griseolosporeus</name>
    <dbReference type="NCBI Taxonomy" id="2064"/>
    <lineage>
        <taxon>Bacteria</taxon>
        <taxon>Bacillati</taxon>
        <taxon>Actinomycetota</taxon>
        <taxon>Actinomycetes</taxon>
        <taxon>Kitasatosporales</taxon>
        <taxon>Streptomycetaceae</taxon>
        <taxon>Kitasatospora</taxon>
    </lineage>
</organism>
<keyword evidence="3" id="KW-1185">Reference proteome</keyword>
<name>A0A0D0Q578_KITGR</name>
<dbReference type="STRING" id="2064.TR51_00165"/>
<dbReference type="Proteomes" id="UP000032066">
    <property type="component" value="Unassembled WGS sequence"/>
</dbReference>
<dbReference type="SUPFAM" id="SSF47336">
    <property type="entry name" value="ACP-like"/>
    <property type="match status" value="1"/>
</dbReference>
<dbReference type="Gene3D" id="1.10.1200.10">
    <property type="entry name" value="ACP-like"/>
    <property type="match status" value="1"/>
</dbReference>
<protein>
    <submittedName>
        <fullName evidence="2">Phosphopantetheine-binding protein</fullName>
    </submittedName>
</protein>
<dbReference type="RefSeq" id="WP_043907155.1">
    <property type="nucleotide sequence ID" value="NZ_JXZB01000001.1"/>
</dbReference>
<proteinExistence type="predicted"/>
<evidence type="ECO:0000313" key="2">
    <source>
        <dbReference type="EMBL" id="KIQ66158.1"/>
    </source>
</evidence>
<evidence type="ECO:0000259" key="1">
    <source>
        <dbReference type="PROSITE" id="PS50075"/>
    </source>
</evidence>
<dbReference type="InterPro" id="IPR009081">
    <property type="entry name" value="PP-bd_ACP"/>
</dbReference>
<dbReference type="InterPro" id="IPR036736">
    <property type="entry name" value="ACP-like_sf"/>
</dbReference>
<dbReference type="AlphaFoldDB" id="A0A0D0Q578"/>
<reference evidence="2 3" key="1">
    <citation type="submission" date="2015-02" db="EMBL/GenBank/DDBJ databases">
        <title>Draft genome sequence of Kitasatospora griseola MF730-N6, a bafilomycin, terpentecin and satosporin producer.</title>
        <authorList>
            <person name="Arens J.C."/>
            <person name="Haltli B."/>
            <person name="Kerr R.G."/>
        </authorList>
    </citation>
    <scope>NUCLEOTIDE SEQUENCE [LARGE SCALE GENOMIC DNA]</scope>
    <source>
        <strain evidence="2 3">MF730-N6</strain>
    </source>
</reference>
<feature type="domain" description="Carrier" evidence="1">
    <location>
        <begin position="1"/>
        <end position="80"/>
    </location>
</feature>
<dbReference type="OrthoDB" id="9810922at2"/>
<gene>
    <name evidence="2" type="ORF">TR51_00165</name>
</gene>
<accession>A0A0D0Q578</accession>
<dbReference type="EMBL" id="JXZB01000001">
    <property type="protein sequence ID" value="KIQ66158.1"/>
    <property type="molecule type" value="Genomic_DNA"/>
</dbReference>
<dbReference type="PROSITE" id="PS50075">
    <property type="entry name" value="CARRIER"/>
    <property type="match status" value="1"/>
</dbReference>
<sequence length="80" mass="8816">MNRDQALDLVKDALTEIVPDADFTAIGPETDYRDALDLDSIDFLTLVERLSDRAGCRIEEDDYLRLSTLAGAAALLADRS</sequence>
<dbReference type="PATRIC" id="fig|2064.6.peg.43"/>
<dbReference type="Pfam" id="PF00550">
    <property type="entry name" value="PP-binding"/>
    <property type="match status" value="1"/>
</dbReference>
<comment type="caution">
    <text evidence="2">The sequence shown here is derived from an EMBL/GenBank/DDBJ whole genome shotgun (WGS) entry which is preliminary data.</text>
</comment>
<evidence type="ECO:0000313" key="3">
    <source>
        <dbReference type="Proteomes" id="UP000032066"/>
    </source>
</evidence>